<dbReference type="GO" id="GO:0016874">
    <property type="term" value="F:ligase activity"/>
    <property type="evidence" value="ECO:0007669"/>
    <property type="project" value="UniProtKB-KW"/>
</dbReference>
<feature type="region of interest" description="Disordered" evidence="17">
    <location>
        <begin position="1"/>
        <end position="21"/>
    </location>
</feature>
<feature type="repeat" description="WD" evidence="15">
    <location>
        <begin position="275"/>
        <end position="316"/>
    </location>
</feature>
<dbReference type="CDD" id="cd16656">
    <property type="entry name" value="RING-Ubox_PRP19"/>
    <property type="match status" value="1"/>
</dbReference>
<evidence type="ECO:0000313" key="19">
    <source>
        <dbReference type="EMBL" id="CCU75192.1"/>
    </source>
</evidence>
<keyword evidence="20" id="KW-1185">Reference proteome</keyword>
<dbReference type="eggNOG" id="KOG0289">
    <property type="taxonomic scope" value="Eukaryota"/>
</dbReference>
<dbReference type="UniPathway" id="UPA00143"/>
<keyword evidence="4 15" id="KW-0853">WD repeat</keyword>
<dbReference type="GO" id="GO:0005737">
    <property type="term" value="C:cytoplasm"/>
    <property type="evidence" value="ECO:0007669"/>
    <property type="project" value="TreeGrafter"/>
</dbReference>
<comment type="similarity">
    <text evidence="3 16">Belongs to the WD repeat PRP19 family.</text>
</comment>
<dbReference type="GO" id="GO:0003755">
    <property type="term" value="F:peptidyl-prolyl cis-trans isomerase activity"/>
    <property type="evidence" value="ECO:0007669"/>
    <property type="project" value="UniProtKB-KW"/>
</dbReference>
<keyword evidence="5 16" id="KW-0507">mRNA processing</keyword>
<evidence type="ECO:0000259" key="18">
    <source>
        <dbReference type="PROSITE" id="PS51698"/>
    </source>
</evidence>
<organism evidence="19 20">
    <name type="scientific">Blumeria graminis f. sp. hordei (strain DH14)</name>
    <name type="common">Barley powdery mildew</name>
    <name type="synonym">Oidium monilioides f. sp. hordei</name>
    <dbReference type="NCBI Taxonomy" id="546991"/>
    <lineage>
        <taxon>Eukaryota</taxon>
        <taxon>Fungi</taxon>
        <taxon>Dikarya</taxon>
        <taxon>Ascomycota</taxon>
        <taxon>Pezizomycotina</taxon>
        <taxon>Leotiomycetes</taxon>
        <taxon>Erysiphales</taxon>
        <taxon>Erysiphaceae</taxon>
        <taxon>Blumeria</taxon>
        <taxon>Blumeria hordei</taxon>
    </lineage>
</organism>
<evidence type="ECO:0000256" key="16">
    <source>
        <dbReference type="RuleBase" id="RU367101"/>
    </source>
</evidence>
<keyword evidence="13 16" id="KW-0234">DNA repair</keyword>
<feature type="domain" description="U-box" evidence="18">
    <location>
        <begin position="1"/>
        <end position="73"/>
    </location>
</feature>
<keyword evidence="14 16" id="KW-0539">Nucleus</keyword>
<dbReference type="GO" id="GO:0006281">
    <property type="term" value="P:DNA repair"/>
    <property type="evidence" value="ECO:0007669"/>
    <property type="project" value="UniProtKB-KW"/>
</dbReference>
<dbReference type="Gene3D" id="3.30.40.10">
    <property type="entry name" value="Zinc/RING finger domain, C3HC4 (zinc finger)"/>
    <property type="match status" value="1"/>
</dbReference>
<dbReference type="OrthoDB" id="687049at2759"/>
<evidence type="ECO:0000256" key="5">
    <source>
        <dbReference type="ARBA" id="ARBA00022664"/>
    </source>
</evidence>
<dbReference type="InterPro" id="IPR038959">
    <property type="entry name" value="Prp19"/>
</dbReference>
<comment type="caution">
    <text evidence="19">The sequence shown here is derived from an EMBL/GenBank/DDBJ whole genome shotgun (WGS) entry which is preliminary data.</text>
</comment>
<evidence type="ECO:0000256" key="7">
    <source>
        <dbReference type="ARBA" id="ARBA00022728"/>
    </source>
</evidence>
<evidence type="ECO:0000256" key="14">
    <source>
        <dbReference type="ARBA" id="ARBA00023242"/>
    </source>
</evidence>
<evidence type="ECO:0000256" key="15">
    <source>
        <dbReference type="PROSITE-ProRule" id="PRU00221"/>
    </source>
</evidence>
<evidence type="ECO:0000256" key="4">
    <source>
        <dbReference type="ARBA" id="ARBA00022574"/>
    </source>
</evidence>
<dbReference type="Gene3D" id="2.130.10.10">
    <property type="entry name" value="YVTN repeat-like/Quinoprotein amine dehydrogenase"/>
    <property type="match status" value="2"/>
</dbReference>
<dbReference type="SUPFAM" id="SSF50978">
    <property type="entry name" value="WD40 repeat-like"/>
    <property type="match status" value="1"/>
</dbReference>
<dbReference type="FunCoup" id="N1JBD5">
    <property type="interactions" value="380"/>
</dbReference>
<dbReference type="GO" id="GO:0061630">
    <property type="term" value="F:ubiquitin protein ligase activity"/>
    <property type="evidence" value="ECO:0007669"/>
    <property type="project" value="UniProtKB-UniRule"/>
</dbReference>
<dbReference type="GO" id="GO:0071006">
    <property type="term" value="C:U2-type catalytic step 1 spliceosome"/>
    <property type="evidence" value="ECO:0007669"/>
    <property type="project" value="TreeGrafter"/>
</dbReference>
<comment type="subcellular location">
    <subcellularLocation>
        <location evidence="1 16">Nucleus</location>
    </subcellularLocation>
</comment>
<evidence type="ECO:0000256" key="17">
    <source>
        <dbReference type="SAM" id="MobiDB-lite"/>
    </source>
</evidence>
<dbReference type="PROSITE" id="PS51698">
    <property type="entry name" value="U_BOX"/>
    <property type="match status" value="1"/>
</dbReference>
<dbReference type="Pfam" id="PF08606">
    <property type="entry name" value="Prp19"/>
    <property type="match status" value="1"/>
</dbReference>
<keyword evidence="11" id="KW-0697">Rotamase</keyword>
<dbReference type="PANTHER" id="PTHR43995:SF1">
    <property type="entry name" value="PRE-MRNA-PROCESSING FACTOR 19"/>
    <property type="match status" value="1"/>
</dbReference>
<dbReference type="InterPro" id="IPR055340">
    <property type="entry name" value="RING-Ubox_PRP19"/>
</dbReference>
<comment type="catalytic activity">
    <reaction evidence="16">
        <text>S-ubiquitinyl-[E2 ubiquitin-conjugating enzyme]-L-cysteine + [acceptor protein]-L-lysine = [E2 ubiquitin-conjugating enzyme]-L-cysteine + N(6)-ubiquitinyl-[acceptor protein]-L-lysine.</text>
        <dbReference type="EC" id="2.3.2.27"/>
    </reaction>
</comment>
<dbReference type="SUPFAM" id="SSF57850">
    <property type="entry name" value="RING/U-box"/>
    <property type="match status" value="1"/>
</dbReference>
<evidence type="ECO:0000256" key="2">
    <source>
        <dbReference type="ARBA" id="ARBA00004906"/>
    </source>
</evidence>
<dbReference type="EMBL" id="CAUH01001054">
    <property type="protein sequence ID" value="CCU75192.1"/>
    <property type="molecule type" value="Genomic_DNA"/>
</dbReference>
<evidence type="ECO:0000256" key="13">
    <source>
        <dbReference type="ARBA" id="ARBA00023204"/>
    </source>
</evidence>
<dbReference type="InParanoid" id="N1JBD5"/>
<dbReference type="InterPro" id="IPR015943">
    <property type="entry name" value="WD40/YVTN_repeat-like_dom_sf"/>
</dbReference>
<evidence type="ECO:0000256" key="6">
    <source>
        <dbReference type="ARBA" id="ARBA00022679"/>
    </source>
</evidence>
<keyword evidence="8" id="KW-0677">Repeat</keyword>
<dbReference type="EC" id="2.3.2.27" evidence="16"/>
<evidence type="ECO:0000256" key="1">
    <source>
        <dbReference type="ARBA" id="ARBA00004123"/>
    </source>
</evidence>
<keyword evidence="10 16" id="KW-0833">Ubl conjugation pathway</keyword>
<dbReference type="InterPro" id="IPR013915">
    <property type="entry name" value="Prp19_cc"/>
</dbReference>
<evidence type="ECO:0000256" key="12">
    <source>
        <dbReference type="ARBA" id="ARBA00023187"/>
    </source>
</evidence>
<dbReference type="SMART" id="SM00320">
    <property type="entry name" value="WD40"/>
    <property type="match status" value="4"/>
</dbReference>
<keyword evidence="19" id="KW-0436">Ligase</keyword>
<proteinExistence type="inferred from homology"/>
<keyword evidence="11" id="KW-0413">Isomerase</keyword>
<dbReference type="InterPro" id="IPR001680">
    <property type="entry name" value="WD40_rpt"/>
</dbReference>
<dbReference type="InterPro" id="IPR036322">
    <property type="entry name" value="WD40_repeat_dom_sf"/>
</dbReference>
<dbReference type="InterPro" id="IPR013083">
    <property type="entry name" value="Znf_RING/FYVE/PHD"/>
</dbReference>
<dbReference type="FunFam" id="3.30.40.10:FF:000027">
    <property type="entry name" value="Pre-mRNA-processing factor 19, putative"/>
    <property type="match status" value="1"/>
</dbReference>
<evidence type="ECO:0000256" key="9">
    <source>
        <dbReference type="ARBA" id="ARBA00022763"/>
    </source>
</evidence>
<accession>N1JBD5</accession>
<dbReference type="PANTHER" id="PTHR43995">
    <property type="entry name" value="PRE-MRNA-PROCESSING FACTOR 19"/>
    <property type="match status" value="1"/>
</dbReference>
<gene>
    <name evidence="19" type="ORF">BGHDH14_bgh01950</name>
</gene>
<dbReference type="GO" id="GO:0070534">
    <property type="term" value="P:protein K63-linked ubiquitination"/>
    <property type="evidence" value="ECO:0007669"/>
    <property type="project" value="UniProtKB-UniRule"/>
</dbReference>
<dbReference type="HOGENOM" id="CLU_023894_0_1_1"/>
<dbReference type="Pfam" id="PF00400">
    <property type="entry name" value="WD40"/>
    <property type="match status" value="2"/>
</dbReference>
<comment type="subunit">
    <text evidence="16">Homotetramer.</text>
</comment>
<keyword evidence="9 16" id="KW-0227">DNA damage</keyword>
<keyword evidence="7 16" id="KW-0747">Spliceosome</keyword>
<dbReference type="Proteomes" id="UP000015441">
    <property type="component" value="Unassembled WGS sequence"/>
</dbReference>
<dbReference type="PROSITE" id="PS50082">
    <property type="entry name" value="WD_REPEATS_2"/>
    <property type="match status" value="1"/>
</dbReference>
<sequence length="467" mass="51105">MLCSNGAVSGETPKHPVASSKSGNVYEKHLIEAFISQNHKDPVNGEDLEVEDLIPLKSARIVVPRPPTLTSIPALLSTFQNEWDSLAVEIFTLRKDLQETRQELSTSLYQHDAAVRVIARLTRERDQARDALSKVTVNPDFGRNEDAMQIDNQGLPEELAATVDATLERLSKSRRKRPIPNEWADVETVRKFETAAISEPICPISSFLAFDEATELAIIGGLEGVVNIFSVRENKVHQSFNVTSEVTSAIWYDNQAIVSMSSGEVKILGPDNISFQSHSGSATCLALHPCGTILASAGLDKSFVLYDLEKNKPITQVYTNSDGHLFAAGGRDGQIKLFHVKTGEKAAIFTIEGPVCDIAFSENGIWLSVIAKGSSCLVTFDLRKEGKSAEAKLLETGGPINRIRWDYTGQYLAAAGPRGIVVHYYVKSTKTWSNVNSFAIPARNISWGPKARSLIALDEGGIVKILR</sequence>
<evidence type="ECO:0000256" key="10">
    <source>
        <dbReference type="ARBA" id="ARBA00022786"/>
    </source>
</evidence>
<evidence type="ECO:0000256" key="8">
    <source>
        <dbReference type="ARBA" id="ARBA00022737"/>
    </source>
</evidence>
<dbReference type="STRING" id="546991.N1JBD5"/>
<protein>
    <recommendedName>
        <fullName evidence="16">Pre-mRNA-processing factor 19</fullName>
        <ecNumber evidence="16">2.3.2.27</ecNumber>
    </recommendedName>
</protein>
<evidence type="ECO:0000256" key="3">
    <source>
        <dbReference type="ARBA" id="ARBA00006388"/>
    </source>
</evidence>
<comment type="function">
    <text evidence="16">Ubiquitin-protein ligase which is mainly involved pre-mRNA splicing and DNA repair. Required for pre-mRNA splicing as component of the spliceosome.</text>
</comment>
<comment type="pathway">
    <text evidence="2 16">Protein modification; protein ubiquitination.</text>
</comment>
<keyword evidence="12 16" id="KW-0508">mRNA splicing</keyword>
<dbReference type="GO" id="GO:0000398">
    <property type="term" value="P:mRNA splicing, via spliceosome"/>
    <property type="evidence" value="ECO:0007669"/>
    <property type="project" value="InterPro"/>
</dbReference>
<evidence type="ECO:0000256" key="11">
    <source>
        <dbReference type="ARBA" id="ARBA00023110"/>
    </source>
</evidence>
<dbReference type="GO" id="GO:0000974">
    <property type="term" value="C:Prp19 complex"/>
    <property type="evidence" value="ECO:0007669"/>
    <property type="project" value="UniProtKB-UniRule"/>
</dbReference>
<dbReference type="SMART" id="SM00504">
    <property type="entry name" value="Ubox"/>
    <property type="match status" value="1"/>
</dbReference>
<keyword evidence="6 16" id="KW-0808">Transferase</keyword>
<reference evidence="19 20" key="1">
    <citation type="journal article" date="2010" name="Science">
        <title>Genome expansion and gene loss in powdery mildew fungi reveal tradeoffs in extreme parasitism.</title>
        <authorList>
            <person name="Spanu P.D."/>
            <person name="Abbott J.C."/>
            <person name="Amselem J."/>
            <person name="Burgis T.A."/>
            <person name="Soanes D.M."/>
            <person name="Stueber K."/>
            <person name="Ver Loren van Themaat E."/>
            <person name="Brown J.K.M."/>
            <person name="Butcher S.A."/>
            <person name="Gurr S.J."/>
            <person name="Lebrun M.-H."/>
            <person name="Ridout C.J."/>
            <person name="Schulze-Lefert P."/>
            <person name="Talbot N.J."/>
            <person name="Ahmadinejad N."/>
            <person name="Ametz C."/>
            <person name="Barton G.R."/>
            <person name="Benjdia M."/>
            <person name="Bidzinski P."/>
            <person name="Bindschedler L.V."/>
            <person name="Both M."/>
            <person name="Brewer M.T."/>
            <person name="Cadle-Davidson L."/>
            <person name="Cadle-Davidson M.M."/>
            <person name="Collemare J."/>
            <person name="Cramer R."/>
            <person name="Frenkel O."/>
            <person name="Godfrey D."/>
            <person name="Harriman J."/>
            <person name="Hoede C."/>
            <person name="King B.C."/>
            <person name="Klages S."/>
            <person name="Kleemann J."/>
            <person name="Knoll D."/>
            <person name="Koti P.S."/>
            <person name="Kreplak J."/>
            <person name="Lopez-Ruiz F.J."/>
            <person name="Lu X."/>
            <person name="Maekawa T."/>
            <person name="Mahanil S."/>
            <person name="Micali C."/>
            <person name="Milgroom M.G."/>
            <person name="Montana G."/>
            <person name="Noir S."/>
            <person name="O'Connell R.J."/>
            <person name="Oberhaensli S."/>
            <person name="Parlange F."/>
            <person name="Pedersen C."/>
            <person name="Quesneville H."/>
            <person name="Reinhardt R."/>
            <person name="Rott M."/>
            <person name="Sacristan S."/>
            <person name="Schmidt S.M."/>
            <person name="Schoen M."/>
            <person name="Skamnioti P."/>
            <person name="Sommer H."/>
            <person name="Stephens A."/>
            <person name="Takahara H."/>
            <person name="Thordal-Christensen H."/>
            <person name="Vigouroux M."/>
            <person name="Wessling R."/>
            <person name="Wicker T."/>
            <person name="Panstruga R."/>
        </authorList>
    </citation>
    <scope>NUCLEOTIDE SEQUENCE [LARGE SCALE GENOMIC DNA]</scope>
    <source>
        <strain evidence="19">DH14</strain>
    </source>
</reference>
<name>N1JBD5_BLUG1</name>
<evidence type="ECO:0000313" key="20">
    <source>
        <dbReference type="Proteomes" id="UP000015441"/>
    </source>
</evidence>
<dbReference type="AlphaFoldDB" id="N1JBD5"/>
<dbReference type="InterPro" id="IPR003613">
    <property type="entry name" value="Ubox_domain"/>
</dbReference>